<dbReference type="AlphaFoldDB" id="A0A0G4IQ89"/>
<feature type="region of interest" description="Disordered" evidence="1">
    <location>
        <begin position="116"/>
        <end position="139"/>
    </location>
</feature>
<dbReference type="EMBL" id="CDSF01000079">
    <property type="protein sequence ID" value="CEO97316.1"/>
    <property type="molecule type" value="Genomic_DNA"/>
</dbReference>
<name>A0A0G4IQ89_PLABS</name>
<dbReference type="PANTHER" id="PTHR28348:SF1">
    <property type="entry name" value="UPF0193 PROTEIN EVG1"/>
    <property type="match status" value="1"/>
</dbReference>
<dbReference type="InterPro" id="IPR007914">
    <property type="entry name" value="UPF0193"/>
</dbReference>
<dbReference type="PANTHER" id="PTHR28348">
    <property type="entry name" value="UPF0193 PROTEIN EVG1"/>
    <property type="match status" value="1"/>
</dbReference>
<proteinExistence type="predicted"/>
<evidence type="ECO:0000313" key="3">
    <source>
        <dbReference type="Proteomes" id="UP000039324"/>
    </source>
</evidence>
<feature type="region of interest" description="Disordered" evidence="1">
    <location>
        <begin position="35"/>
        <end position="78"/>
    </location>
</feature>
<gene>
    <name evidence="2" type="ORF">PBRA_000661</name>
</gene>
<dbReference type="Proteomes" id="UP000039324">
    <property type="component" value="Unassembled WGS sequence"/>
</dbReference>
<accession>A0A0G4IQ89</accession>
<protein>
    <recommendedName>
        <fullName evidence="4">Enkurin domain-containing protein</fullName>
    </recommendedName>
</protein>
<feature type="compositionally biased region" description="Basic residues" evidence="1">
    <location>
        <begin position="60"/>
        <end position="77"/>
    </location>
</feature>
<evidence type="ECO:0008006" key="4">
    <source>
        <dbReference type="Google" id="ProtNLM"/>
    </source>
</evidence>
<sequence length="185" mass="21034">MTTRDQPRPSKMEKLINDVFSDRLSPHQKIAMRKALQGKGGSPGSVLALTPGGTYQSYVKPRRPSMTRRPTGPRKSKAQIALEVEQERHQLRFPFPVKGKDMQAEKDRFQRKLEKLALSNVMSNTTPTKGPSGTRSMEDQLAEEIDSRLKFLDEMRSLKQSAPFESQIRDEITERLKALKQIKGI</sequence>
<keyword evidence="3" id="KW-1185">Reference proteome</keyword>
<evidence type="ECO:0000313" key="2">
    <source>
        <dbReference type="EMBL" id="CEO97316.1"/>
    </source>
</evidence>
<evidence type="ECO:0000256" key="1">
    <source>
        <dbReference type="SAM" id="MobiDB-lite"/>
    </source>
</evidence>
<organism evidence="2 3">
    <name type="scientific">Plasmodiophora brassicae</name>
    <name type="common">Clubroot disease agent</name>
    <dbReference type="NCBI Taxonomy" id="37360"/>
    <lineage>
        <taxon>Eukaryota</taxon>
        <taxon>Sar</taxon>
        <taxon>Rhizaria</taxon>
        <taxon>Endomyxa</taxon>
        <taxon>Phytomyxea</taxon>
        <taxon>Plasmodiophorida</taxon>
        <taxon>Plasmodiophoridae</taxon>
        <taxon>Plasmodiophora</taxon>
    </lineage>
</organism>
<dbReference type="OrthoDB" id="10262032at2759"/>
<dbReference type="Pfam" id="PF05250">
    <property type="entry name" value="UPF0193"/>
    <property type="match status" value="1"/>
</dbReference>
<feature type="compositionally biased region" description="Polar residues" evidence="1">
    <location>
        <begin position="120"/>
        <end position="135"/>
    </location>
</feature>
<reference evidence="2 3" key="1">
    <citation type="submission" date="2015-02" db="EMBL/GenBank/DDBJ databases">
        <authorList>
            <person name="Chooi Y.-H."/>
        </authorList>
    </citation>
    <scope>NUCLEOTIDE SEQUENCE [LARGE SCALE GENOMIC DNA]</scope>
    <source>
        <strain evidence="2">E3</strain>
    </source>
</reference>